<name>A0A8K0X985_9PEZI</name>
<gene>
    <name evidence="2" type="ORF">B0T11DRAFT_294192</name>
</gene>
<protein>
    <submittedName>
        <fullName evidence="2">Uncharacterized protein</fullName>
    </submittedName>
</protein>
<dbReference type="AlphaFoldDB" id="A0A8K0X985"/>
<sequence>MSTTQTGQASPLPSGQRADPSPTTTSQGKHDGRSPIRNPASVQGNRGFRRKVMVRETISGKKRHSTVGSTIFQVLFTPEEVLRMGIFFAMDETSYVVRDVKSWRAQRRAAAAAQAEEQEQKTGAPSAAATDKDASTTISESITSEEAPPSLREFLSEKRKLMAQDVRAWYDVWKQGKEVGRKSIALLEATIQRRLENISCPRCHCGPVSPAAAQNTTSNHDGGEHAHT</sequence>
<organism evidence="2 3">
    <name type="scientific">Plectosphaerella cucumerina</name>
    <dbReference type="NCBI Taxonomy" id="40658"/>
    <lineage>
        <taxon>Eukaryota</taxon>
        <taxon>Fungi</taxon>
        <taxon>Dikarya</taxon>
        <taxon>Ascomycota</taxon>
        <taxon>Pezizomycotina</taxon>
        <taxon>Sordariomycetes</taxon>
        <taxon>Hypocreomycetidae</taxon>
        <taxon>Glomerellales</taxon>
        <taxon>Plectosphaerellaceae</taxon>
        <taxon>Plectosphaerella</taxon>
    </lineage>
</organism>
<accession>A0A8K0X985</accession>
<reference evidence="2" key="1">
    <citation type="journal article" date="2021" name="Nat. Commun.">
        <title>Genetic determinants of endophytism in the Arabidopsis root mycobiome.</title>
        <authorList>
            <person name="Mesny F."/>
            <person name="Miyauchi S."/>
            <person name="Thiergart T."/>
            <person name="Pickel B."/>
            <person name="Atanasova L."/>
            <person name="Karlsson M."/>
            <person name="Huettel B."/>
            <person name="Barry K.W."/>
            <person name="Haridas S."/>
            <person name="Chen C."/>
            <person name="Bauer D."/>
            <person name="Andreopoulos W."/>
            <person name="Pangilinan J."/>
            <person name="LaButti K."/>
            <person name="Riley R."/>
            <person name="Lipzen A."/>
            <person name="Clum A."/>
            <person name="Drula E."/>
            <person name="Henrissat B."/>
            <person name="Kohler A."/>
            <person name="Grigoriev I.V."/>
            <person name="Martin F.M."/>
            <person name="Hacquard S."/>
        </authorList>
    </citation>
    <scope>NUCLEOTIDE SEQUENCE</scope>
    <source>
        <strain evidence="2">MPI-CAGE-AT-0016</strain>
    </source>
</reference>
<proteinExistence type="predicted"/>
<dbReference type="EMBL" id="JAGPXD010000001">
    <property type="protein sequence ID" value="KAH7376741.1"/>
    <property type="molecule type" value="Genomic_DNA"/>
</dbReference>
<evidence type="ECO:0000313" key="3">
    <source>
        <dbReference type="Proteomes" id="UP000813385"/>
    </source>
</evidence>
<feature type="compositionally biased region" description="Low complexity" evidence="1">
    <location>
        <begin position="124"/>
        <end position="150"/>
    </location>
</feature>
<evidence type="ECO:0000313" key="2">
    <source>
        <dbReference type="EMBL" id="KAH7376741.1"/>
    </source>
</evidence>
<dbReference type="Proteomes" id="UP000813385">
    <property type="component" value="Unassembled WGS sequence"/>
</dbReference>
<evidence type="ECO:0000256" key="1">
    <source>
        <dbReference type="SAM" id="MobiDB-lite"/>
    </source>
</evidence>
<feature type="region of interest" description="Disordered" evidence="1">
    <location>
        <begin position="111"/>
        <end position="150"/>
    </location>
</feature>
<feature type="compositionally biased region" description="Polar residues" evidence="1">
    <location>
        <begin position="1"/>
        <end position="13"/>
    </location>
</feature>
<comment type="caution">
    <text evidence="2">The sequence shown here is derived from an EMBL/GenBank/DDBJ whole genome shotgun (WGS) entry which is preliminary data.</text>
</comment>
<feature type="region of interest" description="Disordered" evidence="1">
    <location>
        <begin position="1"/>
        <end position="50"/>
    </location>
</feature>
<keyword evidence="3" id="KW-1185">Reference proteome</keyword>